<sequence length="268" mass="30078">MNQTSTIPTETTKNTPYNLDESSIRIKLAAIYRLIDYFGWNDLTLTHASARLSGSESHFLINSIEFYFDQIKASNLVKIDFEGNKIDNNSLPVNPTGFVIHSAILEARPDINAVIHAHTPYGVAVSTLECGFLPIDQIGMMFHNKIAYHDYNGLGMNIEEKAGLVADLGPEKLLMIDRNHGLVVCGRTIEEAFVNLYFFESACRTQILAMSTGTKINQLSPEILDSTAKQLEKVRRPDPSNTRKPNLDKQTFDGLLKELDRIDPSYRN</sequence>
<evidence type="ECO:0000313" key="3">
    <source>
        <dbReference type="EMBL" id="GBF80866.1"/>
    </source>
</evidence>
<keyword evidence="4" id="KW-1185">Reference proteome</keyword>
<comment type="similarity">
    <text evidence="1">Belongs to the aldolase class II family.</text>
</comment>
<dbReference type="Pfam" id="PF00596">
    <property type="entry name" value="Aldolase_II"/>
    <property type="match status" value="1"/>
</dbReference>
<dbReference type="EMBL" id="BDQK01000013">
    <property type="protein sequence ID" value="GBF80866.1"/>
    <property type="molecule type" value="Genomic_DNA"/>
</dbReference>
<evidence type="ECO:0000259" key="2">
    <source>
        <dbReference type="SMART" id="SM01007"/>
    </source>
</evidence>
<evidence type="ECO:0000313" key="4">
    <source>
        <dbReference type="Proteomes" id="UP000287247"/>
    </source>
</evidence>
<dbReference type="GO" id="GO:0051015">
    <property type="term" value="F:actin filament binding"/>
    <property type="evidence" value="ECO:0007669"/>
    <property type="project" value="TreeGrafter"/>
</dbReference>
<gene>
    <name evidence="3" type="ORF">AsFPU1_2273</name>
</gene>
<dbReference type="NCBIfam" id="NF005451">
    <property type="entry name" value="PRK07044.1"/>
    <property type="match status" value="1"/>
</dbReference>
<protein>
    <submittedName>
        <fullName evidence="3">Membrane protein</fullName>
    </submittedName>
</protein>
<evidence type="ECO:0000256" key="1">
    <source>
        <dbReference type="ARBA" id="ARBA00037961"/>
    </source>
</evidence>
<dbReference type="SMART" id="SM01007">
    <property type="entry name" value="Aldolase_II"/>
    <property type="match status" value="1"/>
</dbReference>
<proteinExistence type="inferred from homology"/>
<comment type="caution">
    <text evidence="3">The sequence shown here is derived from an EMBL/GenBank/DDBJ whole genome shotgun (WGS) entry which is preliminary data.</text>
</comment>
<dbReference type="InterPro" id="IPR036409">
    <property type="entry name" value="Aldolase_II/adducin_N_sf"/>
</dbReference>
<name>A0A401II49_APHSA</name>
<accession>A0A401II49</accession>
<dbReference type="Gene3D" id="3.40.225.10">
    <property type="entry name" value="Class II aldolase/adducin N-terminal domain"/>
    <property type="match status" value="1"/>
</dbReference>
<dbReference type="Proteomes" id="UP000287247">
    <property type="component" value="Unassembled WGS sequence"/>
</dbReference>
<dbReference type="RefSeq" id="WP_124974704.1">
    <property type="nucleotide sequence ID" value="NZ_BDQK01000013.1"/>
</dbReference>
<dbReference type="PANTHER" id="PTHR10672">
    <property type="entry name" value="ADDUCIN"/>
    <property type="match status" value="1"/>
</dbReference>
<dbReference type="InterPro" id="IPR001303">
    <property type="entry name" value="Aldolase_II/adducin_N"/>
</dbReference>
<dbReference type="PANTHER" id="PTHR10672:SF3">
    <property type="entry name" value="PROTEIN HU-LI TAI SHAO"/>
    <property type="match status" value="1"/>
</dbReference>
<dbReference type="InterPro" id="IPR051017">
    <property type="entry name" value="Aldolase-II_Adducin_sf"/>
</dbReference>
<dbReference type="GO" id="GO:0005856">
    <property type="term" value="C:cytoskeleton"/>
    <property type="evidence" value="ECO:0007669"/>
    <property type="project" value="TreeGrafter"/>
</dbReference>
<reference evidence="4" key="1">
    <citation type="submission" date="2017-05" db="EMBL/GenBank/DDBJ databases">
        <title>Physiological properties and genetic analysis related to exopolysaccharide production of fresh-water unicellular cyanobacterium Aphanothece sacrum, Suizenji Nori, that has been cultured as a food source in Japan.</title>
        <authorList>
            <person name="Kanesaki Y."/>
            <person name="Yoshikawa S."/>
            <person name="Ohki K."/>
        </authorList>
    </citation>
    <scope>NUCLEOTIDE SEQUENCE [LARGE SCALE GENOMIC DNA]</scope>
    <source>
        <strain evidence="4">FPU1</strain>
    </source>
</reference>
<feature type="domain" description="Class II aldolase/adducin N-terminal" evidence="2">
    <location>
        <begin position="26"/>
        <end position="207"/>
    </location>
</feature>
<dbReference type="SUPFAM" id="SSF53639">
    <property type="entry name" value="AraD/HMP-PK domain-like"/>
    <property type="match status" value="1"/>
</dbReference>
<dbReference type="OrthoDB" id="9794581at2"/>
<organism evidence="3 4">
    <name type="scientific">Aphanothece sacrum FPU1</name>
    <dbReference type="NCBI Taxonomy" id="1920663"/>
    <lineage>
        <taxon>Bacteria</taxon>
        <taxon>Bacillati</taxon>
        <taxon>Cyanobacteriota</taxon>
        <taxon>Cyanophyceae</taxon>
        <taxon>Oscillatoriophycideae</taxon>
        <taxon>Chroococcales</taxon>
        <taxon>Aphanothecaceae</taxon>
        <taxon>Aphanothece</taxon>
    </lineage>
</organism>
<dbReference type="AlphaFoldDB" id="A0A401II49"/>